<dbReference type="InterPro" id="IPR000850">
    <property type="entry name" value="Adenylat/UMP-CMP_kin"/>
</dbReference>
<gene>
    <name evidence="6" type="ORF">BDK51DRAFT_29653</name>
</gene>
<dbReference type="Proteomes" id="UP000269721">
    <property type="component" value="Unassembled WGS sequence"/>
</dbReference>
<evidence type="ECO:0000256" key="1">
    <source>
        <dbReference type="ARBA" id="ARBA00022679"/>
    </source>
</evidence>
<keyword evidence="2" id="KW-0547">Nucleotide-binding</keyword>
<sequence length="506" mass="55961">MPHQLLGHERMEEFAAYADRHGIFNLLESIVARMLVEKPEDVMQFMMDALQKPKMVRNGWRVACASVARQLDVPHIWTGQLLRQAIEKQSSLGIQAKPFMERGQLVPDQIILGLVSARLQDPEIVQKGFVLEGFPRTREQGMAILRKGLLIDHIVCFEVPDDAIVQYATNLRYDPVTNRTYHLTMDPPKAATVLSRLLQRPADTEVSVRRRLATYRRNQLGVSYCFPGRMRRLTYPEVISGREEGVLHDVLAYLGTGPVTRAPRMFKVVVAGPPGSGKSRVAELIERKYGFVHVSPRIVLLEEVSAKSPIGIEYGSCVNDTSSVPEEVILNLICRRLNAPDCVGKGWILDDFPNTREQALALQEKGFVPNRERRYNPTTGERVNLAALPPSVSKSEAASWPIRPEDAADLVSERIARSRGSRQELELAYGFRRPPGTTTLTHRNSSPGIKPGVASTGAGGPLEGIMQDIDADGLGEGSGGKGSPLDTVFEKVEGALLRPVPIMVTI</sequence>
<dbReference type="AlphaFoldDB" id="A0A4P9WIV2"/>
<feature type="compositionally biased region" description="Polar residues" evidence="5">
    <location>
        <begin position="436"/>
        <end position="447"/>
    </location>
</feature>
<dbReference type="GO" id="GO:0005524">
    <property type="term" value="F:ATP binding"/>
    <property type="evidence" value="ECO:0007669"/>
    <property type="project" value="InterPro"/>
</dbReference>
<dbReference type="SUPFAM" id="SSF47391">
    <property type="entry name" value="Dimerization-anchoring domain of cAMP-dependent PK regulatory subunit"/>
    <property type="match status" value="1"/>
</dbReference>
<dbReference type="HAMAP" id="MF_00235">
    <property type="entry name" value="Adenylate_kinase_Adk"/>
    <property type="match status" value="1"/>
</dbReference>
<evidence type="ECO:0000256" key="3">
    <source>
        <dbReference type="ARBA" id="ARBA00022777"/>
    </source>
</evidence>
<evidence type="ECO:0000256" key="2">
    <source>
        <dbReference type="ARBA" id="ARBA00022741"/>
    </source>
</evidence>
<comment type="similarity">
    <text evidence="4">Belongs to the adenylate kinase family.</text>
</comment>
<dbReference type="PANTHER" id="PTHR23359">
    <property type="entry name" value="NUCLEOTIDE KINASE"/>
    <property type="match status" value="1"/>
</dbReference>
<dbReference type="Gene3D" id="3.40.50.300">
    <property type="entry name" value="P-loop containing nucleotide triphosphate hydrolases"/>
    <property type="match status" value="2"/>
</dbReference>
<feature type="region of interest" description="Disordered" evidence="5">
    <location>
        <begin position="432"/>
        <end position="451"/>
    </location>
</feature>
<reference evidence="7" key="1">
    <citation type="journal article" date="2018" name="Nat. Microbiol.">
        <title>Leveraging single-cell genomics to expand the fungal tree of life.</title>
        <authorList>
            <person name="Ahrendt S.R."/>
            <person name="Quandt C.A."/>
            <person name="Ciobanu D."/>
            <person name="Clum A."/>
            <person name="Salamov A."/>
            <person name="Andreopoulos B."/>
            <person name="Cheng J.F."/>
            <person name="Woyke T."/>
            <person name="Pelin A."/>
            <person name="Henrissat B."/>
            <person name="Reynolds N.K."/>
            <person name="Benny G.L."/>
            <person name="Smith M.E."/>
            <person name="James T.Y."/>
            <person name="Grigoriev I.V."/>
        </authorList>
    </citation>
    <scope>NUCLEOTIDE SEQUENCE [LARGE SCALE GENOMIC DNA]</scope>
</reference>
<dbReference type="OrthoDB" id="439792at2759"/>
<evidence type="ECO:0000313" key="7">
    <source>
        <dbReference type="Proteomes" id="UP000269721"/>
    </source>
</evidence>
<dbReference type="Pfam" id="PF00406">
    <property type="entry name" value="ADK"/>
    <property type="match status" value="2"/>
</dbReference>
<evidence type="ECO:0000313" key="6">
    <source>
        <dbReference type="EMBL" id="RKO92734.1"/>
    </source>
</evidence>
<evidence type="ECO:0000256" key="4">
    <source>
        <dbReference type="RuleBase" id="RU003330"/>
    </source>
</evidence>
<dbReference type="CDD" id="cd22979">
    <property type="entry name" value="DD_AK8"/>
    <property type="match status" value="1"/>
</dbReference>
<dbReference type="GO" id="GO:0006139">
    <property type="term" value="P:nucleobase-containing compound metabolic process"/>
    <property type="evidence" value="ECO:0007669"/>
    <property type="project" value="InterPro"/>
</dbReference>
<keyword evidence="1 4" id="KW-0808">Transferase</keyword>
<name>A0A4P9WIV2_9FUNG</name>
<accession>A0A4P9WIV2</accession>
<keyword evidence="3 4" id="KW-0418">Kinase</keyword>
<dbReference type="InterPro" id="IPR027417">
    <property type="entry name" value="P-loop_NTPase"/>
</dbReference>
<dbReference type="CDD" id="cd01428">
    <property type="entry name" value="ADK"/>
    <property type="match status" value="2"/>
</dbReference>
<keyword evidence="7" id="KW-1185">Reference proteome</keyword>
<protein>
    <submittedName>
        <fullName evidence="6">Adenylate kinase-domain-containing protein</fullName>
    </submittedName>
</protein>
<dbReference type="PRINTS" id="PR00094">
    <property type="entry name" value="ADENYLTKNASE"/>
</dbReference>
<evidence type="ECO:0000256" key="5">
    <source>
        <dbReference type="SAM" id="MobiDB-lite"/>
    </source>
</evidence>
<dbReference type="GO" id="GO:0019205">
    <property type="term" value="F:nucleobase-containing compound kinase activity"/>
    <property type="evidence" value="ECO:0007669"/>
    <property type="project" value="InterPro"/>
</dbReference>
<dbReference type="SUPFAM" id="SSF52540">
    <property type="entry name" value="P-loop containing nucleoside triphosphate hydrolases"/>
    <property type="match status" value="2"/>
</dbReference>
<proteinExistence type="inferred from homology"/>
<dbReference type="EMBL" id="KZ994517">
    <property type="protein sequence ID" value="RKO92734.1"/>
    <property type="molecule type" value="Genomic_DNA"/>
</dbReference>
<organism evidence="6 7">
    <name type="scientific">Blyttiomyces helicus</name>
    <dbReference type="NCBI Taxonomy" id="388810"/>
    <lineage>
        <taxon>Eukaryota</taxon>
        <taxon>Fungi</taxon>
        <taxon>Fungi incertae sedis</taxon>
        <taxon>Chytridiomycota</taxon>
        <taxon>Chytridiomycota incertae sedis</taxon>
        <taxon>Chytridiomycetes</taxon>
        <taxon>Chytridiomycetes incertae sedis</taxon>
        <taxon>Blyttiomyces</taxon>
    </lineage>
</organism>